<reference evidence="7" key="1">
    <citation type="submission" date="2017-05" db="EMBL/GenBank/DDBJ databases">
        <authorList>
            <person name="Macchi M."/>
            <person name="Festa S."/>
            <person name="Coppotelli B.M."/>
            <person name="Morelli I.S."/>
        </authorList>
    </citation>
    <scope>NUCLEOTIDE SEQUENCE [LARGE SCALE GENOMIC DNA]</scope>
    <source>
        <strain evidence="7">I</strain>
    </source>
</reference>
<keyword evidence="3" id="KW-0804">Transcription</keyword>
<dbReference type="Pfam" id="PF00392">
    <property type="entry name" value="GntR"/>
    <property type="match status" value="1"/>
</dbReference>
<dbReference type="SUPFAM" id="SSF46785">
    <property type="entry name" value="Winged helix' DNA-binding domain"/>
    <property type="match status" value="1"/>
</dbReference>
<proteinExistence type="predicted"/>
<dbReference type="InterPro" id="IPR036390">
    <property type="entry name" value="WH_DNA-bd_sf"/>
</dbReference>
<keyword evidence="2" id="KW-0238">DNA-binding</keyword>
<dbReference type="PANTHER" id="PTHR43537">
    <property type="entry name" value="TRANSCRIPTIONAL REGULATOR, GNTR FAMILY"/>
    <property type="match status" value="1"/>
</dbReference>
<dbReference type="SMART" id="SM00895">
    <property type="entry name" value="FCD"/>
    <property type="match status" value="1"/>
</dbReference>
<sequence>MTLKLDKVSRGPHLPTLVASSISREIARGRLKPGDQLPTVQALAETFGVSRNVVREAIARLGSEGLVWSQQGRGAFVSEAPKSTVLKIDHAAPQDGDAFRSLFELRGALEVRAVSLAADRRTAKDFETMRRALATMTASPYGSVAWLDADLDFHRAIAAATRNDYLVQFIGFVAERVRESILAAGDQHPSEDMAQATLSEHGRILAAIEAQDGVEAQWAMQAHLNGAAERVGLPPDDTALPARARATAAPRRPRKAALAERR</sequence>
<dbReference type="GO" id="GO:0003677">
    <property type="term" value="F:DNA binding"/>
    <property type="evidence" value="ECO:0007669"/>
    <property type="project" value="UniProtKB-KW"/>
</dbReference>
<evidence type="ECO:0000256" key="3">
    <source>
        <dbReference type="ARBA" id="ARBA00023163"/>
    </source>
</evidence>
<dbReference type="Pfam" id="PF07729">
    <property type="entry name" value="FCD"/>
    <property type="match status" value="1"/>
</dbReference>
<evidence type="ECO:0000256" key="2">
    <source>
        <dbReference type="ARBA" id="ARBA00023125"/>
    </source>
</evidence>
<dbReference type="PANTHER" id="PTHR43537:SF5">
    <property type="entry name" value="UXU OPERON TRANSCRIPTIONAL REGULATOR"/>
    <property type="match status" value="1"/>
</dbReference>
<keyword evidence="1" id="KW-0805">Transcription regulation</keyword>
<dbReference type="PROSITE" id="PS50949">
    <property type="entry name" value="HTH_GNTR"/>
    <property type="match status" value="1"/>
</dbReference>
<name>A0A211ZUU4_9PROT</name>
<evidence type="ECO:0000256" key="1">
    <source>
        <dbReference type="ARBA" id="ARBA00023015"/>
    </source>
</evidence>
<protein>
    <submittedName>
        <fullName evidence="6">GntR family transcriptional regulator</fullName>
    </submittedName>
</protein>
<dbReference type="OrthoDB" id="9809707at2"/>
<comment type="caution">
    <text evidence="6">The sequence shown here is derived from an EMBL/GenBank/DDBJ whole genome shotgun (WGS) entry which is preliminary data.</text>
</comment>
<feature type="compositionally biased region" description="Low complexity" evidence="4">
    <location>
        <begin position="234"/>
        <end position="250"/>
    </location>
</feature>
<dbReference type="SMART" id="SM00345">
    <property type="entry name" value="HTH_GNTR"/>
    <property type="match status" value="1"/>
</dbReference>
<dbReference type="Gene3D" id="1.20.120.530">
    <property type="entry name" value="GntR ligand-binding domain-like"/>
    <property type="match status" value="1"/>
</dbReference>
<dbReference type="PRINTS" id="PR00035">
    <property type="entry name" value="HTHGNTR"/>
</dbReference>
<dbReference type="EMBL" id="NHON01000001">
    <property type="protein sequence ID" value="OWJ68984.1"/>
    <property type="molecule type" value="Genomic_DNA"/>
</dbReference>
<evidence type="ECO:0000313" key="6">
    <source>
        <dbReference type="EMBL" id="OWJ68984.1"/>
    </source>
</evidence>
<gene>
    <name evidence="6" type="ORF">BWR60_00065</name>
</gene>
<dbReference type="GO" id="GO:0003700">
    <property type="term" value="F:DNA-binding transcription factor activity"/>
    <property type="evidence" value="ECO:0007669"/>
    <property type="project" value="InterPro"/>
</dbReference>
<evidence type="ECO:0000313" key="7">
    <source>
        <dbReference type="Proteomes" id="UP000196655"/>
    </source>
</evidence>
<accession>A0A211ZUU4</accession>
<organism evidence="6 7">
    <name type="scientific">Inquilinus limosus</name>
    <dbReference type="NCBI Taxonomy" id="171674"/>
    <lineage>
        <taxon>Bacteria</taxon>
        <taxon>Pseudomonadati</taxon>
        <taxon>Pseudomonadota</taxon>
        <taxon>Alphaproteobacteria</taxon>
        <taxon>Rhodospirillales</taxon>
        <taxon>Rhodospirillaceae</taxon>
        <taxon>Inquilinus</taxon>
    </lineage>
</organism>
<evidence type="ECO:0000259" key="5">
    <source>
        <dbReference type="PROSITE" id="PS50949"/>
    </source>
</evidence>
<keyword evidence="7" id="KW-1185">Reference proteome</keyword>
<dbReference type="InterPro" id="IPR036388">
    <property type="entry name" value="WH-like_DNA-bd_sf"/>
</dbReference>
<dbReference type="InterPro" id="IPR000524">
    <property type="entry name" value="Tscrpt_reg_HTH_GntR"/>
</dbReference>
<dbReference type="Proteomes" id="UP000196655">
    <property type="component" value="Unassembled WGS sequence"/>
</dbReference>
<dbReference type="Gene3D" id="1.10.10.10">
    <property type="entry name" value="Winged helix-like DNA-binding domain superfamily/Winged helix DNA-binding domain"/>
    <property type="match status" value="1"/>
</dbReference>
<dbReference type="InterPro" id="IPR008920">
    <property type="entry name" value="TF_FadR/GntR_C"/>
</dbReference>
<dbReference type="CDD" id="cd07377">
    <property type="entry name" value="WHTH_GntR"/>
    <property type="match status" value="1"/>
</dbReference>
<evidence type="ECO:0000256" key="4">
    <source>
        <dbReference type="SAM" id="MobiDB-lite"/>
    </source>
</evidence>
<dbReference type="AlphaFoldDB" id="A0A211ZUU4"/>
<dbReference type="SUPFAM" id="SSF48008">
    <property type="entry name" value="GntR ligand-binding domain-like"/>
    <property type="match status" value="1"/>
</dbReference>
<feature type="domain" description="HTH gntR-type" evidence="5">
    <location>
        <begin position="12"/>
        <end position="80"/>
    </location>
</feature>
<feature type="region of interest" description="Disordered" evidence="4">
    <location>
        <begin position="230"/>
        <end position="262"/>
    </location>
</feature>
<dbReference type="RefSeq" id="WP_088148961.1">
    <property type="nucleotide sequence ID" value="NZ_NHON01000001.1"/>
</dbReference>
<dbReference type="InterPro" id="IPR011711">
    <property type="entry name" value="GntR_C"/>
</dbReference>